<organism evidence="1 2">
    <name type="scientific">Thalassobacter stenotrophicus</name>
    <dbReference type="NCBI Taxonomy" id="266809"/>
    <lineage>
        <taxon>Bacteria</taxon>
        <taxon>Pseudomonadati</taxon>
        <taxon>Pseudomonadota</taxon>
        <taxon>Alphaproteobacteria</taxon>
        <taxon>Rhodobacterales</taxon>
        <taxon>Roseobacteraceae</taxon>
        <taxon>Thalassobacter</taxon>
    </lineage>
</organism>
<evidence type="ECO:0008006" key="3">
    <source>
        <dbReference type="Google" id="ProtNLM"/>
    </source>
</evidence>
<evidence type="ECO:0000313" key="2">
    <source>
        <dbReference type="Proteomes" id="UP000051298"/>
    </source>
</evidence>
<evidence type="ECO:0000313" key="1">
    <source>
        <dbReference type="EMBL" id="CUH59792.1"/>
    </source>
</evidence>
<proteinExistence type="predicted"/>
<dbReference type="EMBL" id="CYRX01000011">
    <property type="protein sequence ID" value="CUH59792.1"/>
    <property type="molecule type" value="Genomic_DNA"/>
</dbReference>
<protein>
    <recommendedName>
        <fullName evidence="3">SpoIIAA-like protein</fullName>
    </recommendedName>
</protein>
<dbReference type="Gene3D" id="3.40.50.10600">
    <property type="entry name" value="SpoIIaa-like domains"/>
    <property type="match status" value="1"/>
</dbReference>
<accession>A0A0P1EXK3</accession>
<sequence length="120" mass="13559">MAIKYHEHATQPVFEIEVAGKITQADMDSVLPRLEAFLQRHGKVRMVEVIPTFEGFELSTIWEGIKFDVAHIRDIDRVAVVTDVGWIGGLTRALCRVSPLEIRVFDMAELEAARAWVEAP</sequence>
<dbReference type="Proteomes" id="UP000051298">
    <property type="component" value="Unassembled WGS sequence"/>
</dbReference>
<dbReference type="Pfam" id="PF11964">
    <property type="entry name" value="SpoIIAA-like"/>
    <property type="match status" value="1"/>
</dbReference>
<dbReference type="InterPro" id="IPR021866">
    <property type="entry name" value="SpoIIAA-like"/>
</dbReference>
<name>A0A0P1EXK3_9RHOB</name>
<dbReference type="RefSeq" id="WP_058122917.1">
    <property type="nucleotide sequence ID" value="NZ_CP107618.1"/>
</dbReference>
<dbReference type="SUPFAM" id="SSF52091">
    <property type="entry name" value="SpoIIaa-like"/>
    <property type="match status" value="1"/>
</dbReference>
<reference evidence="1 2" key="1">
    <citation type="submission" date="2015-09" db="EMBL/GenBank/DDBJ databases">
        <authorList>
            <consortium name="Swine Surveillance"/>
        </authorList>
    </citation>
    <scope>NUCLEOTIDE SEQUENCE [LARGE SCALE GENOMIC DNA]</scope>
    <source>
        <strain evidence="1 2">CECT 5294</strain>
    </source>
</reference>
<gene>
    <name evidence="1" type="ORF">THS5294_01080</name>
</gene>
<dbReference type="eggNOG" id="ENOG503301I">
    <property type="taxonomic scope" value="Bacteria"/>
</dbReference>
<dbReference type="AlphaFoldDB" id="A0A0P1EXK3"/>
<dbReference type="InterPro" id="IPR036513">
    <property type="entry name" value="STAS_dom_sf"/>
</dbReference>
<dbReference type="InterPro" id="IPR038396">
    <property type="entry name" value="SpoIIAA-like_sf"/>
</dbReference>